<evidence type="ECO:0000313" key="1">
    <source>
        <dbReference type="EMBL" id="JAA84129.1"/>
    </source>
</evidence>
<reference evidence="1" key="2">
    <citation type="submission" date="2013-05" db="EMBL/GenBank/DDBJ databases">
        <authorList>
            <person name="Carter J.-M."/>
            <person name="Baker S.C."/>
            <person name="Pink R."/>
            <person name="Carter D.R.F."/>
            <person name="Collins A."/>
            <person name="Tomlin J."/>
            <person name="Gibbs M."/>
            <person name="Breuker C.J."/>
        </authorList>
    </citation>
    <scope>NUCLEOTIDE SEQUENCE</scope>
    <source>
        <tissue evidence="1">Ovary</tissue>
    </source>
</reference>
<dbReference type="AlphaFoldDB" id="S4P2L7"/>
<sequence length="135" mass="15340">MAKHVCIKSDVHSHSCKSEINNTVIESHFVEIKQELPDITEEDHSIETPKISHINVFKQELDVSYEMDDMSDSVDKPATVTYISFTPECTNPTDEWPWINTTDVKPDISLIEIAQNPVPDTNVVPYSCDICQAKY</sequence>
<accession>S4P2L7</accession>
<name>S4P2L7_9NEOP</name>
<feature type="non-terminal residue" evidence="1">
    <location>
        <position position="135"/>
    </location>
</feature>
<protein>
    <submittedName>
        <fullName evidence="1">Uncharacterized protein</fullName>
    </submittedName>
</protein>
<proteinExistence type="predicted"/>
<organism evidence="1">
    <name type="scientific">Pararge aegeria</name>
    <name type="common">speckled wood butterfly</name>
    <dbReference type="NCBI Taxonomy" id="116150"/>
    <lineage>
        <taxon>Eukaryota</taxon>
        <taxon>Metazoa</taxon>
        <taxon>Ecdysozoa</taxon>
        <taxon>Arthropoda</taxon>
        <taxon>Hexapoda</taxon>
        <taxon>Insecta</taxon>
        <taxon>Pterygota</taxon>
        <taxon>Neoptera</taxon>
        <taxon>Endopterygota</taxon>
        <taxon>Lepidoptera</taxon>
        <taxon>Glossata</taxon>
        <taxon>Ditrysia</taxon>
        <taxon>Papilionoidea</taxon>
        <taxon>Nymphalidae</taxon>
        <taxon>Satyrinae</taxon>
        <taxon>Satyrini</taxon>
        <taxon>Parargina</taxon>
        <taxon>Pararge</taxon>
    </lineage>
</organism>
<reference evidence="1" key="1">
    <citation type="journal article" date="2013" name="BMC Genomics">
        <title>Unscrambling butterfly oogenesis.</title>
        <authorList>
            <person name="Carter J.M."/>
            <person name="Baker S.C."/>
            <person name="Pink R."/>
            <person name="Carter D.R."/>
            <person name="Collins A."/>
            <person name="Tomlin J."/>
            <person name="Gibbs M."/>
            <person name="Breuker C.J."/>
        </authorList>
    </citation>
    <scope>NUCLEOTIDE SEQUENCE</scope>
    <source>
        <tissue evidence="1">Ovary</tissue>
    </source>
</reference>
<dbReference type="EMBL" id="GAIX01008431">
    <property type="protein sequence ID" value="JAA84129.1"/>
    <property type="molecule type" value="Transcribed_RNA"/>
</dbReference>